<keyword evidence="3" id="KW-0735">Signal-anchor</keyword>
<gene>
    <name evidence="6" type="ORF">PB01_04575</name>
</gene>
<evidence type="ECO:0000256" key="1">
    <source>
        <dbReference type="ARBA" id="ARBA00006068"/>
    </source>
</evidence>
<keyword evidence="7" id="KW-1185">Reference proteome</keyword>
<dbReference type="AlphaFoldDB" id="A0A5J6SJT0"/>
<name>A0A5J6SJT0_9BACI</name>
<organism evidence="6 7">
    <name type="scientific">Psychrobacillus glaciei</name>
    <dbReference type="NCBI Taxonomy" id="2283160"/>
    <lineage>
        <taxon>Bacteria</taxon>
        <taxon>Bacillati</taxon>
        <taxon>Bacillota</taxon>
        <taxon>Bacilli</taxon>
        <taxon>Bacillales</taxon>
        <taxon>Bacillaceae</taxon>
        <taxon>Psychrobacillus</taxon>
    </lineage>
</organism>
<feature type="domain" description="Cell envelope-related transcriptional attenuator" evidence="5">
    <location>
        <begin position="76"/>
        <end position="217"/>
    </location>
</feature>
<keyword evidence="4" id="KW-1133">Transmembrane helix</keyword>
<protein>
    <submittedName>
        <fullName evidence="6">LytR family transcriptional regulator</fullName>
    </submittedName>
</protein>
<dbReference type="Gene3D" id="3.40.630.190">
    <property type="entry name" value="LCP protein"/>
    <property type="match status" value="1"/>
</dbReference>
<evidence type="ECO:0000256" key="3">
    <source>
        <dbReference type="ARBA" id="ARBA00022968"/>
    </source>
</evidence>
<evidence type="ECO:0000313" key="6">
    <source>
        <dbReference type="EMBL" id="QFF98151.1"/>
    </source>
</evidence>
<proteinExistence type="inferred from homology"/>
<reference evidence="6 7" key="1">
    <citation type="submission" date="2018-07" db="EMBL/GenBank/DDBJ databases">
        <title>Complete genome sequence of Psychrobacillus sp. PB01, isolated from iceberg, and comparative genome analysis of Psychrobacillus strains.</title>
        <authorList>
            <person name="Lee P.C."/>
        </authorList>
    </citation>
    <scope>NUCLEOTIDE SEQUENCE [LARGE SCALE GENOMIC DNA]</scope>
    <source>
        <strain evidence="6 7">PB01</strain>
    </source>
</reference>
<dbReference type="GO" id="GO:0071555">
    <property type="term" value="P:cell wall organization"/>
    <property type="evidence" value="ECO:0007669"/>
    <property type="project" value="UniProtKB-KW"/>
</dbReference>
<dbReference type="InterPro" id="IPR050922">
    <property type="entry name" value="LytR/CpsA/Psr_CW_biosynth"/>
</dbReference>
<dbReference type="KEGG" id="psyo:PB01_04575"/>
<dbReference type="InterPro" id="IPR004474">
    <property type="entry name" value="LytR_CpsA_psr"/>
</dbReference>
<evidence type="ECO:0000259" key="5">
    <source>
        <dbReference type="Pfam" id="PF03816"/>
    </source>
</evidence>
<keyword evidence="4" id="KW-0472">Membrane</keyword>
<dbReference type="OrthoDB" id="27330at2"/>
<dbReference type="Proteomes" id="UP000325517">
    <property type="component" value="Chromosome"/>
</dbReference>
<keyword evidence="2" id="KW-0812">Transmembrane</keyword>
<dbReference type="PANTHER" id="PTHR33392">
    <property type="entry name" value="POLYISOPRENYL-TEICHOIC ACID--PEPTIDOGLYCAN TEICHOIC ACID TRANSFERASE TAGU"/>
    <property type="match status" value="1"/>
</dbReference>
<evidence type="ECO:0000256" key="4">
    <source>
        <dbReference type="ARBA" id="ARBA00022989"/>
    </source>
</evidence>
<dbReference type="EMBL" id="CP031223">
    <property type="protein sequence ID" value="QFF98151.1"/>
    <property type="molecule type" value="Genomic_DNA"/>
</dbReference>
<evidence type="ECO:0000313" key="7">
    <source>
        <dbReference type="Proteomes" id="UP000325517"/>
    </source>
</evidence>
<evidence type="ECO:0000256" key="2">
    <source>
        <dbReference type="ARBA" id="ARBA00022692"/>
    </source>
</evidence>
<comment type="similarity">
    <text evidence="1">Belongs to the LytR/CpsA/Psr (LCP) family.</text>
</comment>
<sequence length="301" mass="34312">MSKKIIWITLISCFFIGGAVYAGSLYNDVSTTIETIHEPEIRKVSELRTTEVELVKKEPFSLLLLGVDEREHDKGRSDTIIILTVNPSTDSTKMVSIPRDTYTEIIGRDKLDKINHAYAFGGNDMALNTVENLLNIPIDYIIQVNMESFLEIVDIVGGVTVDNATFFEVNGYPFDKGTIHLDGEQALNYVRMRMDDPLGDFGRQVRQKQVLQAILKEGASLNSLWKYKDFLSSIQQNIRTNMTFGQMIDIQKGYKNSINNMETLAFQKGKGQRINGIWYYIMDHEELENVTKELRDHLGLE</sequence>
<dbReference type="RefSeq" id="WP_151699094.1">
    <property type="nucleotide sequence ID" value="NZ_CP031223.1"/>
</dbReference>
<dbReference type="PANTHER" id="PTHR33392:SF6">
    <property type="entry name" value="POLYISOPRENYL-TEICHOIC ACID--PEPTIDOGLYCAN TEICHOIC ACID TRANSFERASE TAGU"/>
    <property type="match status" value="1"/>
</dbReference>
<dbReference type="Pfam" id="PF03816">
    <property type="entry name" value="LytR_cpsA_psr"/>
    <property type="match status" value="1"/>
</dbReference>
<accession>A0A5J6SJT0</accession>
<dbReference type="NCBIfam" id="TIGR00350">
    <property type="entry name" value="lytR_cpsA_psr"/>
    <property type="match status" value="1"/>
</dbReference>